<accession>A0AAW9CNG3</accession>
<evidence type="ECO:0000313" key="2">
    <source>
        <dbReference type="Proteomes" id="UP001272137"/>
    </source>
</evidence>
<dbReference type="Proteomes" id="UP001272137">
    <property type="component" value="Unassembled WGS sequence"/>
</dbReference>
<dbReference type="AlphaFoldDB" id="A0AAW9CNG3"/>
<gene>
    <name evidence="1" type="ORF">C7S16_4293</name>
</gene>
<dbReference type="EC" id="6.1.1.12" evidence="1"/>
<dbReference type="SUPFAM" id="SSF55681">
    <property type="entry name" value="Class II aaRS and biotin synthetases"/>
    <property type="match status" value="1"/>
</dbReference>
<dbReference type="EMBL" id="QXCT01000001">
    <property type="protein sequence ID" value="MDW9252398.1"/>
    <property type="molecule type" value="Genomic_DNA"/>
</dbReference>
<name>A0AAW9CNG3_BURTH</name>
<reference evidence="1" key="1">
    <citation type="submission" date="2018-08" db="EMBL/GenBank/DDBJ databases">
        <title>Identification of Burkholderia cepacia strains that express a Burkholderia pseudomallei-like capsular polysaccharide.</title>
        <authorList>
            <person name="Burtnick M.N."/>
            <person name="Vongsouvath M."/>
            <person name="Newton P."/>
            <person name="Wuthiekanun V."/>
            <person name="Limmathurotsakul D."/>
            <person name="Brett P.J."/>
            <person name="Chantratita N."/>
            <person name="Dance D.A."/>
        </authorList>
    </citation>
    <scope>NUCLEOTIDE SEQUENCE</scope>
    <source>
        <strain evidence="1">SBXCC001</strain>
    </source>
</reference>
<sequence length="56" mass="6234">MVMLLAGAANLRDIVMFPMNQQGEDLMMGAPSVVTERQLKELQITLAQRLARFATN</sequence>
<proteinExistence type="predicted"/>
<dbReference type="Gene3D" id="3.30.930.10">
    <property type="entry name" value="Bira Bifunctional Protein, Domain 2"/>
    <property type="match status" value="1"/>
</dbReference>
<protein>
    <submittedName>
        <fullName evidence="1">Aspartate--tRNA ligase domain protein</fullName>
        <ecNumber evidence="1">6.1.1.12</ecNumber>
    </submittedName>
</protein>
<organism evidence="1 2">
    <name type="scientific">Burkholderia thailandensis</name>
    <dbReference type="NCBI Taxonomy" id="57975"/>
    <lineage>
        <taxon>Bacteria</taxon>
        <taxon>Pseudomonadati</taxon>
        <taxon>Pseudomonadota</taxon>
        <taxon>Betaproteobacteria</taxon>
        <taxon>Burkholderiales</taxon>
        <taxon>Burkholderiaceae</taxon>
        <taxon>Burkholderia</taxon>
        <taxon>pseudomallei group</taxon>
    </lineage>
</organism>
<keyword evidence="1" id="KW-0436">Ligase</keyword>
<dbReference type="GO" id="GO:0004815">
    <property type="term" value="F:aspartate-tRNA ligase activity"/>
    <property type="evidence" value="ECO:0007669"/>
    <property type="project" value="UniProtKB-EC"/>
</dbReference>
<comment type="caution">
    <text evidence="1">The sequence shown here is derived from an EMBL/GenBank/DDBJ whole genome shotgun (WGS) entry which is preliminary data.</text>
</comment>
<dbReference type="InterPro" id="IPR045864">
    <property type="entry name" value="aa-tRNA-synth_II/BPL/LPL"/>
</dbReference>
<evidence type="ECO:0000313" key="1">
    <source>
        <dbReference type="EMBL" id="MDW9252398.1"/>
    </source>
</evidence>